<dbReference type="Proteomes" id="UP000054564">
    <property type="component" value="Unassembled WGS sequence"/>
</dbReference>
<evidence type="ECO:0000313" key="9">
    <source>
        <dbReference type="Proteomes" id="UP000054564"/>
    </source>
</evidence>
<dbReference type="InterPro" id="IPR016164">
    <property type="entry name" value="FAD-linked_Oxase-like_C"/>
</dbReference>
<comment type="caution">
    <text evidence="8">The sequence shown here is derived from an EMBL/GenBank/DDBJ whole genome shotgun (WGS) entry which is preliminary data.</text>
</comment>
<evidence type="ECO:0000256" key="4">
    <source>
        <dbReference type="ARBA" id="ARBA00022827"/>
    </source>
</evidence>
<comment type="similarity">
    <text evidence="2">Belongs to the FAD-binding oxidoreductase/transferase type 4 family.</text>
</comment>
<dbReference type="GO" id="GO:0004458">
    <property type="term" value="F:D-lactate dehydrogenase (cytochrome) activity"/>
    <property type="evidence" value="ECO:0007669"/>
    <property type="project" value="UniProtKB-EC"/>
</dbReference>
<protein>
    <recommendedName>
        <fullName evidence="7">FAD-binding oxidoreductase/transferase type 4 C-terminal domain-containing protein</fullName>
    </recommendedName>
</protein>
<dbReference type="GO" id="GO:0050660">
    <property type="term" value="F:flavin adenine dinucleotide binding"/>
    <property type="evidence" value="ECO:0007669"/>
    <property type="project" value="InterPro"/>
</dbReference>
<sequence length="135" mass="15126">MVQLINMISAFPCRSCTRLVEETRERFIKHGLLAPDGSEGDLLKGVVGFGHIGDGNLHLNVIAKKWDPKIEEVLEPWIYEKIASHNGSISAEHGLGLMKSPYLQYSQSNTNIQVMKSIKLLFDPLNILNPNKFLP</sequence>
<dbReference type="PANTHER" id="PTHR43716">
    <property type="entry name" value="D-2-HYDROXYGLUTARATE DEHYDROGENASE, MITOCHONDRIAL"/>
    <property type="match status" value="1"/>
</dbReference>
<comment type="catalytic activity">
    <reaction evidence="6">
        <text>(R)-lactate + 2 Fe(III)-[cytochrome c] = 2 Fe(II)-[cytochrome c] + pyruvate + 2 H(+)</text>
        <dbReference type="Rhea" id="RHEA:13521"/>
        <dbReference type="Rhea" id="RHEA-COMP:10350"/>
        <dbReference type="Rhea" id="RHEA-COMP:14399"/>
        <dbReference type="ChEBI" id="CHEBI:15361"/>
        <dbReference type="ChEBI" id="CHEBI:15378"/>
        <dbReference type="ChEBI" id="CHEBI:16004"/>
        <dbReference type="ChEBI" id="CHEBI:29033"/>
        <dbReference type="ChEBI" id="CHEBI:29034"/>
        <dbReference type="EC" id="1.1.2.4"/>
    </reaction>
</comment>
<keyword evidence="3" id="KW-0285">Flavoprotein</keyword>
<dbReference type="Gene3D" id="3.30.70.2740">
    <property type="match status" value="1"/>
</dbReference>
<dbReference type="InterPro" id="IPR016171">
    <property type="entry name" value="Vanillyl_alc_oxidase_C-sub2"/>
</dbReference>
<dbReference type="Gene3D" id="1.10.45.10">
    <property type="entry name" value="Vanillyl-alcohol Oxidase, Chain A, domain 4"/>
    <property type="match status" value="1"/>
</dbReference>
<organism evidence="8 9">
    <name type="scientific">Puccinia striiformis f. sp. tritici PST-78</name>
    <dbReference type="NCBI Taxonomy" id="1165861"/>
    <lineage>
        <taxon>Eukaryota</taxon>
        <taxon>Fungi</taxon>
        <taxon>Dikarya</taxon>
        <taxon>Basidiomycota</taxon>
        <taxon>Pucciniomycotina</taxon>
        <taxon>Pucciniomycetes</taxon>
        <taxon>Pucciniales</taxon>
        <taxon>Pucciniaceae</taxon>
        <taxon>Puccinia</taxon>
    </lineage>
</organism>
<keyword evidence="9" id="KW-1185">Reference proteome</keyword>
<evidence type="ECO:0000313" key="8">
    <source>
        <dbReference type="EMBL" id="KNE88063.1"/>
    </source>
</evidence>
<evidence type="ECO:0000256" key="6">
    <source>
        <dbReference type="ARBA" id="ARBA00051436"/>
    </source>
</evidence>
<evidence type="ECO:0000256" key="1">
    <source>
        <dbReference type="ARBA" id="ARBA00001974"/>
    </source>
</evidence>
<evidence type="ECO:0000256" key="3">
    <source>
        <dbReference type="ARBA" id="ARBA00022630"/>
    </source>
</evidence>
<dbReference type="PANTHER" id="PTHR43716:SF1">
    <property type="entry name" value="D-2-HYDROXYGLUTARATE DEHYDROGENASE, MITOCHONDRIAL"/>
    <property type="match status" value="1"/>
</dbReference>
<evidence type="ECO:0000259" key="7">
    <source>
        <dbReference type="Pfam" id="PF02913"/>
    </source>
</evidence>
<dbReference type="SUPFAM" id="SSF55103">
    <property type="entry name" value="FAD-linked oxidases, C-terminal domain"/>
    <property type="match status" value="1"/>
</dbReference>
<comment type="cofactor">
    <cofactor evidence="1">
        <name>FAD</name>
        <dbReference type="ChEBI" id="CHEBI:57692"/>
    </cofactor>
</comment>
<dbReference type="AlphaFoldDB" id="A0A0L0UM19"/>
<evidence type="ECO:0000256" key="2">
    <source>
        <dbReference type="ARBA" id="ARBA00008000"/>
    </source>
</evidence>
<dbReference type="Pfam" id="PF02913">
    <property type="entry name" value="FAD-oxidase_C"/>
    <property type="match status" value="1"/>
</dbReference>
<keyword evidence="4" id="KW-0274">FAD</keyword>
<proteinExistence type="inferred from homology"/>
<dbReference type="FunFam" id="1.10.45.10:FF:000001">
    <property type="entry name" value="D-lactate dehydrogenase mitochondrial"/>
    <property type="match status" value="1"/>
</dbReference>
<name>A0A0L0UM19_9BASI</name>
<dbReference type="GO" id="GO:0005739">
    <property type="term" value="C:mitochondrion"/>
    <property type="evidence" value="ECO:0007669"/>
    <property type="project" value="TreeGrafter"/>
</dbReference>
<feature type="domain" description="FAD-binding oxidoreductase/transferase type 4 C-terminal" evidence="7">
    <location>
        <begin position="6"/>
        <end position="132"/>
    </location>
</feature>
<dbReference type="InterPro" id="IPR051264">
    <property type="entry name" value="FAD-oxidored/transferase_4"/>
</dbReference>
<accession>A0A0L0UM19</accession>
<keyword evidence="5" id="KW-0560">Oxidoreductase</keyword>
<gene>
    <name evidence="8" type="ORF">PSTG_18542</name>
</gene>
<dbReference type="STRING" id="1165861.A0A0L0UM19"/>
<dbReference type="InterPro" id="IPR004113">
    <property type="entry name" value="FAD-bd_oxidored_4_C"/>
</dbReference>
<reference evidence="9" key="1">
    <citation type="submission" date="2014-03" db="EMBL/GenBank/DDBJ databases">
        <title>The Genome Sequence of Puccinia striiformis f. sp. tritici PST-78.</title>
        <authorList>
            <consortium name="The Broad Institute Genome Sequencing Platform"/>
            <person name="Cuomo C."/>
            <person name="Hulbert S."/>
            <person name="Chen X."/>
            <person name="Walker B."/>
            <person name="Young S.K."/>
            <person name="Zeng Q."/>
            <person name="Gargeya S."/>
            <person name="Fitzgerald M."/>
            <person name="Haas B."/>
            <person name="Abouelleil A."/>
            <person name="Alvarado L."/>
            <person name="Arachchi H.M."/>
            <person name="Berlin A.M."/>
            <person name="Chapman S.B."/>
            <person name="Goldberg J."/>
            <person name="Griggs A."/>
            <person name="Gujja S."/>
            <person name="Hansen M."/>
            <person name="Howarth C."/>
            <person name="Imamovic A."/>
            <person name="Larimer J."/>
            <person name="McCowan C."/>
            <person name="Montmayeur A."/>
            <person name="Murphy C."/>
            <person name="Neiman D."/>
            <person name="Pearson M."/>
            <person name="Priest M."/>
            <person name="Roberts A."/>
            <person name="Saif S."/>
            <person name="Shea T."/>
            <person name="Sisk P."/>
            <person name="Sykes S."/>
            <person name="Wortman J."/>
            <person name="Nusbaum C."/>
            <person name="Birren B."/>
        </authorList>
    </citation>
    <scope>NUCLEOTIDE SEQUENCE [LARGE SCALE GENOMIC DNA]</scope>
    <source>
        <strain evidence="9">race PST-78</strain>
    </source>
</reference>
<dbReference type="EMBL" id="AJIL01003267">
    <property type="protein sequence ID" value="KNE88063.1"/>
    <property type="molecule type" value="Genomic_DNA"/>
</dbReference>
<evidence type="ECO:0000256" key="5">
    <source>
        <dbReference type="ARBA" id="ARBA00023002"/>
    </source>
</evidence>